<dbReference type="GeneID" id="117565522"/>
<protein>
    <submittedName>
        <fullName evidence="2">Early boundary activity protein 3</fullName>
    </submittedName>
</protein>
<proteinExistence type="predicted"/>
<accession>A0A6P8WA29</accession>
<gene>
    <name evidence="2" type="primary">LOC117565522</name>
</gene>
<keyword evidence="1" id="KW-1185">Reference proteome</keyword>
<evidence type="ECO:0000313" key="2">
    <source>
        <dbReference type="RefSeq" id="XP_034100551.1"/>
    </source>
</evidence>
<dbReference type="CTD" id="33670"/>
<organism evidence="1 2">
    <name type="scientific">Drosophila albomicans</name>
    <name type="common">Fruit fly</name>
    <dbReference type="NCBI Taxonomy" id="7291"/>
    <lineage>
        <taxon>Eukaryota</taxon>
        <taxon>Metazoa</taxon>
        <taxon>Ecdysozoa</taxon>
        <taxon>Arthropoda</taxon>
        <taxon>Hexapoda</taxon>
        <taxon>Insecta</taxon>
        <taxon>Pterygota</taxon>
        <taxon>Neoptera</taxon>
        <taxon>Endopterygota</taxon>
        <taxon>Diptera</taxon>
        <taxon>Brachycera</taxon>
        <taxon>Muscomorpha</taxon>
        <taxon>Ephydroidea</taxon>
        <taxon>Drosophilidae</taxon>
        <taxon>Drosophila</taxon>
    </lineage>
</organism>
<reference evidence="2" key="1">
    <citation type="submission" date="2025-08" db="UniProtKB">
        <authorList>
            <consortium name="RefSeq"/>
        </authorList>
    </citation>
    <scope>IDENTIFICATION</scope>
    <source>
        <strain evidence="2">15112-1751.03</strain>
        <tissue evidence="2">Whole Adult</tissue>
    </source>
</reference>
<dbReference type="OrthoDB" id="7923961at2759"/>
<dbReference type="RefSeq" id="XP_034100551.1">
    <property type="nucleotide sequence ID" value="XM_034244660.2"/>
</dbReference>
<evidence type="ECO:0000313" key="1">
    <source>
        <dbReference type="Proteomes" id="UP000515160"/>
    </source>
</evidence>
<name>A0A6P8WA29_DROAB</name>
<sequence length="372" mass="42797">MSNNENNQPKAARISTISKTSPTRLSWFLAEIDEGVADNGKANGKKRLCVLHSMELLEADVSDKYMTRFVEFRLNGKRLEAKLILASDDRKVVDAALESMSKEPRDEEDDGRQMLIQYHEEHGNTRRLFQKVISPVHVVWMSVNPEIGGTPLIKLSDRCIAHVLNAYEKRDYMEKMLLHVKAACFDHAFDEPLEDRPQAPMDENSWMLVQYSPEPEIVIYQVVPYSQTVWREENLFKDVIAYLRLPGSEVILQAVVICYSQDEQAMHKKYDQLASYALEIDFPKPDDMDYDLLENKGTAALFARTSTTLFQRAEQRDSTGAHRRARRHLEELTENAENEAQMIIDAFDKVDSLRMQQQERLDNGPSTSSPRI</sequence>
<dbReference type="AlphaFoldDB" id="A0A6P8WA29"/>
<dbReference type="Proteomes" id="UP000515160">
    <property type="component" value="Chromosome 2L"/>
</dbReference>